<proteinExistence type="predicted"/>
<accession>A0A6J4LVK6</accession>
<reference evidence="2" key="1">
    <citation type="submission" date="2020-02" db="EMBL/GenBank/DDBJ databases">
        <authorList>
            <person name="Meier V. D."/>
        </authorList>
    </citation>
    <scope>NUCLEOTIDE SEQUENCE</scope>
    <source>
        <strain evidence="2">AVDCRST_MAG29</strain>
    </source>
</reference>
<dbReference type="Gene3D" id="3.40.50.300">
    <property type="entry name" value="P-loop containing nucleotide triphosphate hydrolases"/>
    <property type="match status" value="1"/>
</dbReference>
<dbReference type="AlphaFoldDB" id="A0A6J4LVK6"/>
<evidence type="ECO:0008006" key="3">
    <source>
        <dbReference type="Google" id="ProtNLM"/>
    </source>
</evidence>
<organism evidence="2">
    <name type="scientific">uncultured Nocardioidaceae bacterium</name>
    <dbReference type="NCBI Taxonomy" id="253824"/>
    <lineage>
        <taxon>Bacteria</taxon>
        <taxon>Bacillati</taxon>
        <taxon>Actinomycetota</taxon>
        <taxon>Actinomycetes</taxon>
        <taxon>Propionibacteriales</taxon>
        <taxon>Nocardioidaceae</taxon>
        <taxon>environmental samples</taxon>
    </lineage>
</organism>
<feature type="region of interest" description="Disordered" evidence="1">
    <location>
        <begin position="374"/>
        <end position="393"/>
    </location>
</feature>
<dbReference type="SUPFAM" id="SSF52540">
    <property type="entry name" value="P-loop containing nucleoside triphosphate hydrolases"/>
    <property type="match status" value="1"/>
</dbReference>
<evidence type="ECO:0000256" key="1">
    <source>
        <dbReference type="SAM" id="MobiDB-lite"/>
    </source>
</evidence>
<name>A0A6J4LVK6_9ACTN</name>
<evidence type="ECO:0000313" key="2">
    <source>
        <dbReference type="EMBL" id="CAA9342030.1"/>
    </source>
</evidence>
<dbReference type="InterPro" id="IPR027417">
    <property type="entry name" value="P-loop_NTPase"/>
</dbReference>
<gene>
    <name evidence="2" type="ORF">AVDCRST_MAG29-1637</name>
</gene>
<dbReference type="EMBL" id="CADCUG010000104">
    <property type="protein sequence ID" value="CAA9342030.1"/>
    <property type="molecule type" value="Genomic_DNA"/>
</dbReference>
<protein>
    <recommendedName>
        <fullName evidence="3">Sulfotransferase domain-containing protein</fullName>
    </recommendedName>
</protein>
<sequence>MTAGTGIGADSAAASRGPQRVFVHIGPPKTGTSFIQSVLFGNKQRLAGQGVLVPGRSQGDVFAAGADLRQKESPGLRTHGAWNRLAAEATAWPGTSVLSCEWLAFAPSEQVAQIAHSFGSAEVHFVLTLRDLSRIIPAVWQEQVKNGKSFTMTEYLEWLENPDKHDYGAKFWSVHDSTQLVPRWGEAVSPERLHLVTVPGSGAPPEELWHRFASVIGVDSSGHDTSQVRANHGFSPAEAEFVRRVNVELAGRMRKSARGPLVKRLLHDELVEQPVARAKIRLPASAVAWVSPRGDAIIDFLKGAGHPIVGDLEDLRVSPAAVTAGDAEQYTEEEVSASAVASAATLLLQMQSMGVHKRLRAKASRVAKRRAQTIAGGGRTTARDKLSTTAASGLAGARRVAGRVRRAASSS</sequence>